<accession>A0ABD0ULT5</accession>
<name>A0ABD0ULT5_DENTH</name>
<protein>
    <recommendedName>
        <fullName evidence="6">DUF4378 domain-containing protein</fullName>
    </recommendedName>
</protein>
<feature type="compositionally biased region" description="Basic and acidic residues" evidence="1">
    <location>
        <begin position="694"/>
        <end position="708"/>
    </location>
</feature>
<sequence length="855" mass="96631">MAKKSHKRSPRLRKENSSCMGGLISMFDFRQGRSARLLSDKKCGSARDSGTSYPSNKDDLPGKNEENHGDAENLANLSDAEADETDEANLGVTSIKALMEEEMSRMHYPRKESSSKIEWLKAELELEANSEKSHNERSKNSLVGSDDLANELNFSTRLTSQQSDYPNVSKLLSSDIDVAAFMVDYCSTSFHFKDSHLEFKNKTDQCPSRVSMEDLKKSELDNESVTILQKAIVDIAKALLQQKSSNSSKLVGNTEVQRAEEFSNALEMLNSNKDLFLKLLGDPNSPIRKYIENLQNVRIPPSKLDENHLLRELPGSKEHQKQSGHHLFRRREKLTVASQSNECTDAKVVNKIVILKPSFVKNQNPSNTVNTKSSIQSHCGVENKEDGEELSSHFSLKEIKRRFRSAVGGSRKERLSIAMDGILHKIPYGKQTSSKNETSALESKDQKKSNNKEIQKKNELTLSTKSFREQKNLNKNAAPQILYREAAFYDEARKHLSELLQMESKVDSLPPIQVSKSLGRILSFPGFNYFSPRLSPAREKEPESAQEKTSVFLRHSNQNVDTKYFNSSRHKESFPITNNSQEAKNGSMMITEVEDCMQIEESSHEEAQFASISNEDDLPSEIFKEEGSSMLLEPIKFEEMFQPSTPTASTSAAQQEPRDTECAIDNTGRPSPISVLEPLYYEDVNSPASLITEHEINGDRKTQPREPQIDTSAAASGSIDSEANSVMEFDEASLFDELEISYGFLIKDPKFLFDSIDEVVTEIKQRHFSCSPWVSLICPSIRPLQKQEDFINEAYKRINWHVDVQFPMTMEQAVKKDFHGGAWFDLQLEAEDAVAEIGNEILDYLFEETALELWD</sequence>
<comment type="caution">
    <text evidence="4">The sequence shown here is derived from an EMBL/GenBank/DDBJ whole genome shotgun (WGS) entry which is preliminary data.</text>
</comment>
<evidence type="ECO:0000313" key="5">
    <source>
        <dbReference type="Proteomes" id="UP001552299"/>
    </source>
</evidence>
<dbReference type="AlphaFoldDB" id="A0ABD0ULT5"/>
<dbReference type="InterPro" id="IPR022212">
    <property type="entry name" value="DUF3741"/>
</dbReference>
<dbReference type="Proteomes" id="UP001552299">
    <property type="component" value="Unassembled WGS sequence"/>
</dbReference>
<dbReference type="EMBL" id="JANQDX010000013">
    <property type="protein sequence ID" value="KAL0913568.1"/>
    <property type="molecule type" value="Genomic_DNA"/>
</dbReference>
<dbReference type="PANTHER" id="PTHR47212">
    <property type="entry name" value="ADHESIN-LIKE PROTEIN, PUTATIVE (DUF3741)-RELATED"/>
    <property type="match status" value="1"/>
</dbReference>
<feature type="compositionally biased region" description="Polar residues" evidence="1">
    <location>
        <begin position="644"/>
        <end position="654"/>
    </location>
</feature>
<dbReference type="PANTHER" id="PTHR47212:SF4">
    <property type="entry name" value="ADHESIN-LIKE PROTEIN, PUTATIVE (DUF3741)-RELATED"/>
    <property type="match status" value="1"/>
</dbReference>
<dbReference type="Pfam" id="PF12552">
    <property type="entry name" value="DUF3741"/>
    <property type="match status" value="1"/>
</dbReference>
<feature type="compositionally biased region" description="Basic and acidic residues" evidence="1">
    <location>
        <begin position="442"/>
        <end position="459"/>
    </location>
</feature>
<feature type="region of interest" description="Disordered" evidence="1">
    <location>
        <begin position="428"/>
        <end position="467"/>
    </location>
</feature>
<organism evidence="4 5">
    <name type="scientific">Dendrobium thyrsiflorum</name>
    <name type="common">Pinecone-like raceme dendrobium</name>
    <name type="synonym">Orchid</name>
    <dbReference type="NCBI Taxonomy" id="117978"/>
    <lineage>
        <taxon>Eukaryota</taxon>
        <taxon>Viridiplantae</taxon>
        <taxon>Streptophyta</taxon>
        <taxon>Embryophyta</taxon>
        <taxon>Tracheophyta</taxon>
        <taxon>Spermatophyta</taxon>
        <taxon>Magnoliopsida</taxon>
        <taxon>Liliopsida</taxon>
        <taxon>Asparagales</taxon>
        <taxon>Orchidaceae</taxon>
        <taxon>Epidendroideae</taxon>
        <taxon>Malaxideae</taxon>
        <taxon>Dendrobiinae</taxon>
        <taxon>Dendrobium</taxon>
    </lineage>
</organism>
<dbReference type="Pfam" id="PF14309">
    <property type="entry name" value="DUF4378"/>
    <property type="match status" value="1"/>
</dbReference>
<feature type="domain" description="DUF3741" evidence="2">
    <location>
        <begin position="241"/>
        <end position="285"/>
    </location>
</feature>
<evidence type="ECO:0000259" key="3">
    <source>
        <dbReference type="Pfam" id="PF14309"/>
    </source>
</evidence>
<evidence type="ECO:0000256" key="1">
    <source>
        <dbReference type="SAM" id="MobiDB-lite"/>
    </source>
</evidence>
<feature type="region of interest" description="Disordered" evidence="1">
    <location>
        <begin position="644"/>
        <end position="670"/>
    </location>
</feature>
<feature type="region of interest" description="Disordered" evidence="1">
    <location>
        <begin position="694"/>
        <end position="717"/>
    </location>
</feature>
<feature type="compositionally biased region" description="Polar residues" evidence="1">
    <location>
        <begin position="430"/>
        <end position="441"/>
    </location>
</feature>
<reference evidence="4 5" key="1">
    <citation type="journal article" date="2024" name="Plant Biotechnol. J.">
        <title>Dendrobium thyrsiflorum genome and its molecular insights into genes involved in important horticultural traits.</title>
        <authorList>
            <person name="Chen B."/>
            <person name="Wang J.Y."/>
            <person name="Zheng P.J."/>
            <person name="Li K.L."/>
            <person name="Liang Y.M."/>
            <person name="Chen X.F."/>
            <person name="Zhang C."/>
            <person name="Zhao X."/>
            <person name="He X."/>
            <person name="Zhang G.Q."/>
            <person name="Liu Z.J."/>
            <person name="Xu Q."/>
        </authorList>
    </citation>
    <scope>NUCLEOTIDE SEQUENCE [LARGE SCALE GENOMIC DNA]</scope>
    <source>
        <strain evidence="4">GZMU011</strain>
    </source>
</reference>
<keyword evidence="5" id="KW-1185">Reference proteome</keyword>
<evidence type="ECO:0008006" key="6">
    <source>
        <dbReference type="Google" id="ProtNLM"/>
    </source>
</evidence>
<evidence type="ECO:0000259" key="2">
    <source>
        <dbReference type="Pfam" id="PF12552"/>
    </source>
</evidence>
<proteinExistence type="predicted"/>
<feature type="domain" description="DUF4378" evidence="3">
    <location>
        <begin position="732"/>
        <end position="848"/>
    </location>
</feature>
<evidence type="ECO:0000313" key="4">
    <source>
        <dbReference type="EMBL" id="KAL0913568.1"/>
    </source>
</evidence>
<gene>
    <name evidence="4" type="ORF">M5K25_017036</name>
</gene>
<feature type="compositionally biased region" description="Basic and acidic residues" evidence="1">
    <location>
        <begin position="56"/>
        <end position="70"/>
    </location>
</feature>
<feature type="region of interest" description="Disordered" evidence="1">
    <location>
        <begin position="39"/>
        <end position="70"/>
    </location>
</feature>
<dbReference type="InterPro" id="IPR025486">
    <property type="entry name" value="DUF4378"/>
</dbReference>